<comment type="subcellular location">
    <subcellularLocation>
        <location evidence="1 11">Cell outer membrane</location>
        <topology evidence="1 11">Multi-pass membrane protein</topology>
    </subcellularLocation>
</comment>
<dbReference type="Pfam" id="PF07715">
    <property type="entry name" value="Plug"/>
    <property type="match status" value="1"/>
</dbReference>
<evidence type="ECO:0000259" key="14">
    <source>
        <dbReference type="Pfam" id="PF00593"/>
    </source>
</evidence>
<dbReference type="STRING" id="543877.AM2010_937"/>
<keyword evidence="8 12" id="KW-0798">TonB box</keyword>
<evidence type="ECO:0000256" key="3">
    <source>
        <dbReference type="ARBA" id="ARBA00022452"/>
    </source>
</evidence>
<name>A0A0G3X8Q9_9SPHN</name>
<proteinExistence type="inferred from homology"/>
<feature type="signal peptide" evidence="13">
    <location>
        <begin position="1"/>
        <end position="27"/>
    </location>
</feature>
<evidence type="ECO:0000256" key="11">
    <source>
        <dbReference type="PROSITE-ProRule" id="PRU01360"/>
    </source>
</evidence>
<dbReference type="GO" id="GO:0006826">
    <property type="term" value="P:iron ion transport"/>
    <property type="evidence" value="ECO:0007669"/>
    <property type="project" value="UniProtKB-KW"/>
</dbReference>
<keyword evidence="13" id="KW-0732">Signal</keyword>
<keyword evidence="2 11" id="KW-0813">Transport</keyword>
<dbReference type="CDD" id="cd01347">
    <property type="entry name" value="ligand_gated_channel"/>
    <property type="match status" value="1"/>
</dbReference>
<dbReference type="Pfam" id="PF00593">
    <property type="entry name" value="TonB_dep_Rec_b-barrel"/>
    <property type="match status" value="1"/>
</dbReference>
<dbReference type="InterPro" id="IPR012910">
    <property type="entry name" value="Plug_dom"/>
</dbReference>
<evidence type="ECO:0000256" key="2">
    <source>
        <dbReference type="ARBA" id="ARBA00022448"/>
    </source>
</evidence>
<keyword evidence="5 11" id="KW-0812">Transmembrane</keyword>
<comment type="similarity">
    <text evidence="11 12">Belongs to the TonB-dependent receptor family.</text>
</comment>
<evidence type="ECO:0000256" key="7">
    <source>
        <dbReference type="ARBA" id="ARBA00023065"/>
    </source>
</evidence>
<gene>
    <name evidence="16" type="ORF">AM2010_937</name>
</gene>
<dbReference type="Proteomes" id="UP000037643">
    <property type="component" value="Chromosome"/>
</dbReference>
<protein>
    <recommendedName>
        <fullName evidence="18">TonB-dependent receptor</fullName>
    </recommendedName>
</protein>
<keyword evidence="6" id="KW-0408">Iron</keyword>
<dbReference type="InterPro" id="IPR039426">
    <property type="entry name" value="TonB-dep_rcpt-like"/>
</dbReference>
<evidence type="ECO:0000256" key="8">
    <source>
        <dbReference type="ARBA" id="ARBA00023077"/>
    </source>
</evidence>
<reference evidence="16 17" key="1">
    <citation type="submission" date="2015-06" db="EMBL/GenBank/DDBJ databases">
        <authorList>
            <person name="Kim K.M."/>
        </authorList>
    </citation>
    <scope>NUCLEOTIDE SEQUENCE [LARGE SCALE GENOMIC DNA]</scope>
    <source>
        <strain evidence="16 17">KCTC 22370</strain>
    </source>
</reference>
<evidence type="ECO:0000256" key="9">
    <source>
        <dbReference type="ARBA" id="ARBA00023136"/>
    </source>
</evidence>
<dbReference type="PROSITE" id="PS52016">
    <property type="entry name" value="TONB_DEPENDENT_REC_3"/>
    <property type="match status" value="1"/>
</dbReference>
<keyword evidence="9 11" id="KW-0472">Membrane</keyword>
<keyword evidence="10 11" id="KW-0998">Cell outer membrane</keyword>
<dbReference type="RefSeq" id="WP_082132794.1">
    <property type="nucleotide sequence ID" value="NZ_CP011805.1"/>
</dbReference>
<dbReference type="EMBL" id="CP011805">
    <property type="protein sequence ID" value="AKM07014.1"/>
    <property type="molecule type" value="Genomic_DNA"/>
</dbReference>
<dbReference type="PATRIC" id="fig|543877.4.peg.947"/>
<dbReference type="InterPro" id="IPR036942">
    <property type="entry name" value="Beta-barrel_TonB_sf"/>
</dbReference>
<dbReference type="SUPFAM" id="SSF56935">
    <property type="entry name" value="Porins"/>
    <property type="match status" value="1"/>
</dbReference>
<keyword evidence="3 11" id="KW-1134">Transmembrane beta strand</keyword>
<evidence type="ECO:0000256" key="1">
    <source>
        <dbReference type="ARBA" id="ARBA00004571"/>
    </source>
</evidence>
<evidence type="ECO:0000256" key="12">
    <source>
        <dbReference type="RuleBase" id="RU003357"/>
    </source>
</evidence>
<dbReference type="PANTHER" id="PTHR32552:SF81">
    <property type="entry name" value="TONB-DEPENDENT OUTER MEMBRANE RECEPTOR"/>
    <property type="match status" value="1"/>
</dbReference>
<evidence type="ECO:0000256" key="5">
    <source>
        <dbReference type="ARBA" id="ARBA00022692"/>
    </source>
</evidence>
<feature type="domain" description="TonB-dependent receptor-like beta-barrel" evidence="14">
    <location>
        <begin position="319"/>
        <end position="754"/>
    </location>
</feature>
<dbReference type="AlphaFoldDB" id="A0A0G3X8Q9"/>
<evidence type="ECO:0008006" key="18">
    <source>
        <dbReference type="Google" id="ProtNLM"/>
    </source>
</evidence>
<feature type="domain" description="TonB-dependent receptor plug" evidence="15">
    <location>
        <begin position="65"/>
        <end position="172"/>
    </location>
</feature>
<keyword evidence="17" id="KW-1185">Reference proteome</keyword>
<accession>A0A0G3X8Q9</accession>
<evidence type="ECO:0000313" key="17">
    <source>
        <dbReference type="Proteomes" id="UP000037643"/>
    </source>
</evidence>
<evidence type="ECO:0000256" key="4">
    <source>
        <dbReference type="ARBA" id="ARBA00022496"/>
    </source>
</evidence>
<evidence type="ECO:0000259" key="15">
    <source>
        <dbReference type="Pfam" id="PF07715"/>
    </source>
</evidence>
<feature type="chain" id="PRO_5005186105" description="TonB-dependent receptor" evidence="13">
    <location>
        <begin position="28"/>
        <end position="799"/>
    </location>
</feature>
<evidence type="ECO:0000256" key="6">
    <source>
        <dbReference type="ARBA" id="ARBA00023004"/>
    </source>
</evidence>
<dbReference type="KEGG" id="amx:AM2010_937"/>
<evidence type="ECO:0000256" key="13">
    <source>
        <dbReference type="SAM" id="SignalP"/>
    </source>
</evidence>
<sequence precursor="true">MKPTRWPRRRLLLTTAAISCLSSAAYGQSDPDKDTLLSAAPDEEAGNSAAPVIVVQAQKRAQGLAEVPISIASLGEETLEAAGANDVASVSNLVPNFNIYEGFDRSEVAINVRGLTSGTSNPGIDPSVGFFIDGVYIARPAALTGKLIGVERFEVLRGPQGTLYGRNTSAGAVNVYTKDPDDEFVSEFLAGYGSYDLVDLRGRLSGPLGEFGGVSFSGYYGRQDSYLDDALTGRPLGQNEDYGFRGKLVLEPTPEFSISLIGDYSQSTSTASRVVGAFYKDQHDVAAVLDAAQNVDPTVASLLRFVENVPLPFSRDTLRSVPEADDLEQYGVSAQIDWDTGPVTITSITAYRESEDYAAVDPDFTQLDLFLTSVRNEDEQFSQELRIASNPVFGRFDFLLGLFYYDASFSANTQTQFGVPLFARYNATMPADPITRPQSANSIATQDTEAFAVFGQLSYEIVDDLTLTYGFRYNDESKAGVTNQNPDRGINSSSGIPFPLQFPVFLDLGASVEGDDWINMASLNYEIDANSNVYATYAEGVKSGGINASILLNTNGLTFEKESSTSYEIGYRNVFGNGLRLNLAAFYTTFRNLQVQTFDPTNPANIIVENAGEAEIYGVEGDLFWPIAEGLEFNLAAAYNHSEYVDTVFPGSAPVQNPAVPGVDFYLPALRDADGLTLSRAPEFTLSSGLQYTFALSSALDATLRADYSYSGSQYLDAILSPESEIDGFSLVNLRASIRTADGRWQLSAYAKNVLDQNYYTQIIASPAAAGLGVDPAIPTFFGAPGAPRVIGIEIRKSY</sequence>
<dbReference type="GO" id="GO:0009279">
    <property type="term" value="C:cell outer membrane"/>
    <property type="evidence" value="ECO:0007669"/>
    <property type="project" value="UniProtKB-SubCell"/>
</dbReference>
<dbReference type="Gene3D" id="2.40.170.20">
    <property type="entry name" value="TonB-dependent receptor, beta-barrel domain"/>
    <property type="match status" value="1"/>
</dbReference>
<dbReference type="InterPro" id="IPR000531">
    <property type="entry name" value="Beta-barrel_TonB"/>
</dbReference>
<organism evidence="16 17">
    <name type="scientific">Pelagerythrobacter marensis</name>
    <dbReference type="NCBI Taxonomy" id="543877"/>
    <lineage>
        <taxon>Bacteria</taxon>
        <taxon>Pseudomonadati</taxon>
        <taxon>Pseudomonadota</taxon>
        <taxon>Alphaproteobacteria</taxon>
        <taxon>Sphingomonadales</taxon>
        <taxon>Erythrobacteraceae</taxon>
        <taxon>Pelagerythrobacter</taxon>
    </lineage>
</organism>
<dbReference type="OrthoDB" id="9760333at2"/>
<evidence type="ECO:0000313" key="16">
    <source>
        <dbReference type="EMBL" id="AKM07014.1"/>
    </source>
</evidence>
<keyword evidence="4" id="KW-0410">Iron transport</keyword>
<evidence type="ECO:0000256" key="10">
    <source>
        <dbReference type="ARBA" id="ARBA00023237"/>
    </source>
</evidence>
<keyword evidence="7" id="KW-0406">Ion transport</keyword>
<dbReference type="PANTHER" id="PTHR32552">
    <property type="entry name" value="FERRICHROME IRON RECEPTOR-RELATED"/>
    <property type="match status" value="1"/>
</dbReference>